<accession>A0A2D2DPR3</accession>
<dbReference type="AlphaFoldDB" id="A0A2D2DPR3"/>
<evidence type="ECO:0000313" key="3">
    <source>
        <dbReference type="Proteomes" id="UP000229897"/>
    </source>
</evidence>
<proteinExistence type="predicted"/>
<protein>
    <recommendedName>
        <fullName evidence="1">DUF2249 domain-containing protein</fullName>
    </recommendedName>
</protein>
<dbReference type="Pfam" id="PF10006">
    <property type="entry name" value="DUF2249"/>
    <property type="match status" value="1"/>
</dbReference>
<dbReference type="OrthoDB" id="151621at2"/>
<dbReference type="EMBL" id="CP024608">
    <property type="protein sequence ID" value="ATQ76979.1"/>
    <property type="molecule type" value="Genomic_DNA"/>
</dbReference>
<organism evidence="2 3">
    <name type="scientific">Massilia violaceinigra</name>
    <dbReference type="NCBI Taxonomy" id="2045208"/>
    <lineage>
        <taxon>Bacteria</taxon>
        <taxon>Pseudomonadati</taxon>
        <taxon>Pseudomonadota</taxon>
        <taxon>Betaproteobacteria</taxon>
        <taxon>Burkholderiales</taxon>
        <taxon>Oxalobacteraceae</taxon>
        <taxon>Telluria group</taxon>
        <taxon>Massilia</taxon>
    </lineage>
</organism>
<reference evidence="2" key="1">
    <citation type="submission" date="2017-10" db="EMBL/GenBank/DDBJ databases">
        <title>Massilia psychrophilum sp. nov., a novel purple-pigmented bacterium isolated from Tianshan glacier, Xinjiang Municipality, China.</title>
        <authorList>
            <person name="Wang H."/>
        </authorList>
    </citation>
    <scope>NUCLEOTIDE SEQUENCE [LARGE SCALE GENOMIC DNA]</scope>
    <source>
        <strain evidence="2">B2</strain>
    </source>
</reference>
<keyword evidence="3" id="KW-1185">Reference proteome</keyword>
<gene>
    <name evidence="2" type="ORF">CR152_22540</name>
</gene>
<sequence length="81" mass="9332">MNAGTPHIHHIDVRGLEPPEPLERVLDALETLPASDHLCMLIEREPRPLYRILAHNGYGHSTTVLPDYQYEVRIWRRAPDA</sequence>
<name>A0A2D2DPR3_9BURK</name>
<feature type="domain" description="DUF2249" evidence="1">
    <location>
        <begin position="11"/>
        <end position="76"/>
    </location>
</feature>
<dbReference type="KEGG" id="mass:CR152_22540"/>
<dbReference type="RefSeq" id="WP_099878723.1">
    <property type="nucleotide sequence ID" value="NZ_CP024608.1"/>
</dbReference>
<dbReference type="InterPro" id="IPR018720">
    <property type="entry name" value="DUF2249"/>
</dbReference>
<dbReference type="SUPFAM" id="SSF64307">
    <property type="entry name" value="SirA-like"/>
    <property type="match status" value="1"/>
</dbReference>
<dbReference type="Proteomes" id="UP000229897">
    <property type="component" value="Chromosome"/>
</dbReference>
<evidence type="ECO:0000259" key="1">
    <source>
        <dbReference type="Pfam" id="PF10006"/>
    </source>
</evidence>
<evidence type="ECO:0000313" key="2">
    <source>
        <dbReference type="EMBL" id="ATQ76979.1"/>
    </source>
</evidence>
<dbReference type="InterPro" id="IPR036868">
    <property type="entry name" value="TusA-like_sf"/>
</dbReference>